<dbReference type="PROSITE" id="PS00379">
    <property type="entry name" value="CDP_ALCOHOL_P_TRANSF"/>
    <property type="match status" value="1"/>
</dbReference>
<feature type="non-terminal residue" evidence="12">
    <location>
        <position position="1"/>
    </location>
</feature>
<feature type="transmembrane region" description="Helical" evidence="11">
    <location>
        <begin position="32"/>
        <end position="49"/>
    </location>
</feature>
<keyword evidence="6 11" id="KW-1133">Transmembrane helix</keyword>
<dbReference type="AlphaFoldDB" id="A0A381NAF6"/>
<protein>
    <recommendedName>
        <fullName evidence="13">CDP-diacylglycerol--glycerol-3-phosphate 3-phosphatidyltransferase</fullName>
    </recommendedName>
</protein>
<keyword evidence="10" id="KW-1208">Phospholipid metabolism</keyword>
<keyword evidence="3" id="KW-0444">Lipid biosynthesis</keyword>
<gene>
    <name evidence="12" type="ORF">METZ01_LOCUS3387</name>
</gene>
<evidence type="ECO:0000256" key="8">
    <source>
        <dbReference type="ARBA" id="ARBA00023136"/>
    </source>
</evidence>
<evidence type="ECO:0000256" key="5">
    <source>
        <dbReference type="ARBA" id="ARBA00022692"/>
    </source>
</evidence>
<keyword evidence="8 11" id="KW-0472">Membrane</keyword>
<evidence type="ECO:0000256" key="4">
    <source>
        <dbReference type="ARBA" id="ARBA00022679"/>
    </source>
</evidence>
<dbReference type="InterPro" id="IPR000462">
    <property type="entry name" value="CDP-OH_P_trans"/>
</dbReference>
<feature type="transmembrane region" description="Helical" evidence="11">
    <location>
        <begin position="70"/>
        <end position="86"/>
    </location>
</feature>
<evidence type="ECO:0000256" key="7">
    <source>
        <dbReference type="ARBA" id="ARBA00023098"/>
    </source>
</evidence>
<dbReference type="InterPro" id="IPR043130">
    <property type="entry name" value="CDP-OH_PTrfase_TM_dom"/>
</dbReference>
<comment type="similarity">
    <text evidence="2">Belongs to the CDP-alcohol phosphatidyltransferase class-I family.</text>
</comment>
<keyword evidence="4" id="KW-0808">Transferase</keyword>
<accession>A0A381NAF6</accession>
<feature type="transmembrane region" description="Helical" evidence="11">
    <location>
        <begin position="7"/>
        <end position="26"/>
    </location>
</feature>
<dbReference type="PANTHER" id="PTHR14269:SF52">
    <property type="entry name" value="PHOSPHATIDYLGLYCEROPHOSPHATE SYNTHASE-RELATED"/>
    <property type="match status" value="1"/>
</dbReference>
<evidence type="ECO:0000313" key="12">
    <source>
        <dbReference type="EMBL" id="SUZ50533.1"/>
    </source>
</evidence>
<keyword evidence="5 11" id="KW-0812">Transmembrane</keyword>
<evidence type="ECO:0000256" key="1">
    <source>
        <dbReference type="ARBA" id="ARBA00004141"/>
    </source>
</evidence>
<evidence type="ECO:0000256" key="9">
    <source>
        <dbReference type="ARBA" id="ARBA00023209"/>
    </source>
</evidence>
<evidence type="ECO:0000256" key="6">
    <source>
        <dbReference type="ARBA" id="ARBA00022989"/>
    </source>
</evidence>
<keyword evidence="9" id="KW-0594">Phospholipid biosynthesis</keyword>
<dbReference type="GO" id="GO:0008444">
    <property type="term" value="F:CDP-diacylglycerol-glycerol-3-phosphate 3-phosphatidyltransferase activity"/>
    <property type="evidence" value="ECO:0007669"/>
    <property type="project" value="InterPro"/>
</dbReference>
<dbReference type="EMBL" id="UINC01000176">
    <property type="protein sequence ID" value="SUZ50533.1"/>
    <property type="molecule type" value="Genomic_DNA"/>
</dbReference>
<dbReference type="InterPro" id="IPR048254">
    <property type="entry name" value="CDP_ALCOHOL_P_TRANSF_CS"/>
</dbReference>
<dbReference type="InterPro" id="IPR004570">
    <property type="entry name" value="Phosphatidylglycerol_P_synth"/>
</dbReference>
<dbReference type="PANTHER" id="PTHR14269">
    <property type="entry name" value="CDP-DIACYLGLYCEROL--GLYCEROL-3-PHOSPHATE 3-PHOSPHATIDYLTRANSFERASE-RELATED"/>
    <property type="match status" value="1"/>
</dbReference>
<dbReference type="GO" id="GO:0046474">
    <property type="term" value="P:glycerophospholipid biosynthetic process"/>
    <property type="evidence" value="ECO:0007669"/>
    <property type="project" value="TreeGrafter"/>
</dbReference>
<dbReference type="GO" id="GO:0016020">
    <property type="term" value="C:membrane"/>
    <property type="evidence" value="ECO:0007669"/>
    <property type="project" value="UniProtKB-SubCell"/>
</dbReference>
<comment type="subcellular location">
    <subcellularLocation>
        <location evidence="1">Membrane</location>
        <topology evidence="1">Multi-pass membrane protein</topology>
    </subcellularLocation>
</comment>
<keyword evidence="7" id="KW-0443">Lipid metabolism</keyword>
<organism evidence="12">
    <name type="scientific">marine metagenome</name>
    <dbReference type="NCBI Taxonomy" id="408172"/>
    <lineage>
        <taxon>unclassified sequences</taxon>
        <taxon>metagenomes</taxon>
        <taxon>ecological metagenomes</taxon>
    </lineage>
</organism>
<evidence type="ECO:0000256" key="10">
    <source>
        <dbReference type="ARBA" id="ARBA00023264"/>
    </source>
</evidence>
<evidence type="ECO:0000256" key="2">
    <source>
        <dbReference type="ARBA" id="ARBA00010441"/>
    </source>
</evidence>
<evidence type="ECO:0000256" key="3">
    <source>
        <dbReference type="ARBA" id="ARBA00022516"/>
    </source>
</evidence>
<sequence length="184" mass="19692">VVSPANLVTLARLILAPVLFALVLGAEDRDGATWAGFALGSVLAATDYFDGILARRRGTISRWGAFLDPLADKVVVIGVAVCLAMVGRYAWLPVVLLAVRELAITLYRLWFARQGLAVPARRSAKWKTIVQGMALLVAVMPPMRDADLVVDVALWLAVSFTLVTGAQYLRDGSRATSPTGSRSG</sequence>
<reference evidence="12" key="1">
    <citation type="submission" date="2018-05" db="EMBL/GenBank/DDBJ databases">
        <authorList>
            <person name="Lanie J.A."/>
            <person name="Ng W.-L."/>
            <person name="Kazmierczak K.M."/>
            <person name="Andrzejewski T.M."/>
            <person name="Davidsen T.M."/>
            <person name="Wayne K.J."/>
            <person name="Tettelin H."/>
            <person name="Glass J.I."/>
            <person name="Rusch D."/>
            <person name="Podicherti R."/>
            <person name="Tsui H.-C.T."/>
            <person name="Winkler M.E."/>
        </authorList>
    </citation>
    <scope>NUCLEOTIDE SEQUENCE</scope>
</reference>
<evidence type="ECO:0000256" key="11">
    <source>
        <dbReference type="SAM" id="Phobius"/>
    </source>
</evidence>
<dbReference type="InterPro" id="IPR050324">
    <property type="entry name" value="CDP-alcohol_PTase-I"/>
</dbReference>
<proteinExistence type="inferred from homology"/>
<evidence type="ECO:0008006" key="13">
    <source>
        <dbReference type="Google" id="ProtNLM"/>
    </source>
</evidence>
<dbReference type="PIRSF" id="PIRSF000847">
    <property type="entry name" value="Phos_ph_gly_syn"/>
    <property type="match status" value="1"/>
</dbReference>
<name>A0A381NAF6_9ZZZZ</name>
<dbReference type="Pfam" id="PF01066">
    <property type="entry name" value="CDP-OH_P_transf"/>
    <property type="match status" value="1"/>
</dbReference>
<dbReference type="Gene3D" id="1.20.120.1760">
    <property type="match status" value="1"/>
</dbReference>